<evidence type="ECO:0000256" key="2">
    <source>
        <dbReference type="ARBA" id="ARBA00007783"/>
    </source>
</evidence>
<keyword evidence="5 9" id="KW-0812">Transmembrane</keyword>
<feature type="domain" description="ABC-2 type transporter transmembrane" evidence="10">
    <location>
        <begin position="23"/>
        <end position="220"/>
    </location>
</feature>
<protein>
    <submittedName>
        <fullName evidence="11">ABC transporter permease</fullName>
    </submittedName>
</protein>
<sequence>MSTYLFHLRESLKLPGFWLYSSWLDIITRYRRTRLGLLWIVIPTAVFIGVIGGVYSRVMGHDPAFYLPYLAIGYVLFRFMTQSLAESGSIMRSHKAFIMDGRTRLSDYVLRSIAKAFFYFACSVLVIIGALLWSPMYSVWNVLTLLLTFPVIVLNAIWLSTCTSMIGARYPDSGEMINTAMRFGLLLTPILWVGDRFPAGTFGWWAVHLNPAYHLITFARNPILGEAIPMATVSFIVGLTVAGWGLAIVLYRRYARFVPLWI</sequence>
<evidence type="ECO:0000256" key="1">
    <source>
        <dbReference type="ARBA" id="ARBA00004651"/>
    </source>
</evidence>
<comment type="similarity">
    <text evidence="2">Belongs to the ABC-2 integral membrane protein family.</text>
</comment>
<evidence type="ECO:0000313" key="12">
    <source>
        <dbReference type="Proteomes" id="UP001156873"/>
    </source>
</evidence>
<evidence type="ECO:0000256" key="5">
    <source>
        <dbReference type="ARBA" id="ARBA00022692"/>
    </source>
</evidence>
<dbReference type="PANTHER" id="PTHR30413:SF10">
    <property type="entry name" value="CAPSULE POLYSACCHARIDE EXPORT INNER-MEMBRANE PROTEIN CTRC"/>
    <property type="match status" value="1"/>
</dbReference>
<keyword evidence="6 9" id="KW-1133">Transmembrane helix</keyword>
<reference evidence="11 12" key="1">
    <citation type="submission" date="2023-04" db="EMBL/GenBank/DDBJ databases">
        <title>Luteimonas sp. M1R5S59.</title>
        <authorList>
            <person name="Sun J.-Q."/>
        </authorList>
    </citation>
    <scope>NUCLEOTIDE SEQUENCE [LARGE SCALE GENOMIC DNA]</scope>
    <source>
        <strain evidence="11 12">M1R5S59</strain>
    </source>
</reference>
<organism evidence="11 12">
    <name type="scientific">Luteimonas kalidii</name>
    <dbReference type="NCBI Taxonomy" id="3042025"/>
    <lineage>
        <taxon>Bacteria</taxon>
        <taxon>Pseudomonadati</taxon>
        <taxon>Pseudomonadota</taxon>
        <taxon>Gammaproteobacteria</taxon>
        <taxon>Lysobacterales</taxon>
        <taxon>Lysobacteraceae</taxon>
        <taxon>Luteimonas</taxon>
    </lineage>
</organism>
<dbReference type="Proteomes" id="UP001156873">
    <property type="component" value="Unassembled WGS sequence"/>
</dbReference>
<feature type="transmembrane region" description="Helical" evidence="9">
    <location>
        <begin position="139"/>
        <end position="162"/>
    </location>
</feature>
<feature type="transmembrane region" description="Helical" evidence="9">
    <location>
        <begin position="108"/>
        <end position="133"/>
    </location>
</feature>
<keyword evidence="12" id="KW-1185">Reference proteome</keyword>
<proteinExistence type="inferred from homology"/>
<evidence type="ECO:0000256" key="7">
    <source>
        <dbReference type="ARBA" id="ARBA00023047"/>
    </source>
</evidence>
<name>A0ABT6JXL6_9GAMM</name>
<keyword evidence="7" id="KW-0625">Polysaccharide transport</keyword>
<feature type="transmembrane region" description="Helical" evidence="9">
    <location>
        <begin position="183"/>
        <end position="207"/>
    </location>
</feature>
<keyword evidence="8 9" id="KW-0472">Membrane</keyword>
<evidence type="ECO:0000256" key="6">
    <source>
        <dbReference type="ARBA" id="ARBA00022989"/>
    </source>
</evidence>
<accession>A0ABT6JXL6</accession>
<feature type="transmembrane region" description="Helical" evidence="9">
    <location>
        <begin position="227"/>
        <end position="251"/>
    </location>
</feature>
<keyword evidence="3" id="KW-0813">Transport</keyword>
<dbReference type="InterPro" id="IPR013525">
    <property type="entry name" value="ABC2_TM"/>
</dbReference>
<comment type="caution">
    <text evidence="11">The sequence shown here is derived from an EMBL/GenBank/DDBJ whole genome shotgun (WGS) entry which is preliminary data.</text>
</comment>
<gene>
    <name evidence="11" type="ORF">QFW81_16085</name>
</gene>
<feature type="transmembrane region" description="Helical" evidence="9">
    <location>
        <begin position="35"/>
        <end position="55"/>
    </location>
</feature>
<evidence type="ECO:0000256" key="3">
    <source>
        <dbReference type="ARBA" id="ARBA00022448"/>
    </source>
</evidence>
<dbReference type="Pfam" id="PF01061">
    <property type="entry name" value="ABC2_membrane"/>
    <property type="match status" value="1"/>
</dbReference>
<evidence type="ECO:0000313" key="11">
    <source>
        <dbReference type="EMBL" id="MDH5835432.1"/>
    </source>
</evidence>
<dbReference type="PANTHER" id="PTHR30413">
    <property type="entry name" value="INNER MEMBRANE TRANSPORT PERMEASE"/>
    <property type="match status" value="1"/>
</dbReference>
<evidence type="ECO:0000259" key="10">
    <source>
        <dbReference type="Pfam" id="PF01061"/>
    </source>
</evidence>
<dbReference type="EMBL" id="JARXRO010000020">
    <property type="protein sequence ID" value="MDH5835432.1"/>
    <property type="molecule type" value="Genomic_DNA"/>
</dbReference>
<comment type="subcellular location">
    <subcellularLocation>
        <location evidence="1">Cell membrane</location>
        <topology evidence="1">Multi-pass membrane protein</topology>
    </subcellularLocation>
</comment>
<keyword evidence="7" id="KW-0762">Sugar transport</keyword>
<evidence type="ECO:0000256" key="4">
    <source>
        <dbReference type="ARBA" id="ARBA00022475"/>
    </source>
</evidence>
<evidence type="ECO:0000256" key="9">
    <source>
        <dbReference type="SAM" id="Phobius"/>
    </source>
</evidence>
<keyword evidence="4" id="KW-1003">Cell membrane</keyword>
<feature type="transmembrane region" description="Helical" evidence="9">
    <location>
        <begin position="67"/>
        <end position="87"/>
    </location>
</feature>
<evidence type="ECO:0000256" key="8">
    <source>
        <dbReference type="ARBA" id="ARBA00023136"/>
    </source>
</evidence>
<dbReference type="RefSeq" id="WP_280580216.1">
    <property type="nucleotide sequence ID" value="NZ_JARXRO010000020.1"/>
</dbReference>